<evidence type="ECO:0000256" key="2">
    <source>
        <dbReference type="ARBA" id="ARBA00022723"/>
    </source>
</evidence>
<dbReference type="InterPro" id="IPR027806">
    <property type="entry name" value="HARBI1_dom"/>
</dbReference>
<gene>
    <name evidence="9" type="primary">THAP2</name>
    <name evidence="9" type="ORF">BLAG_LOCUS1136</name>
</gene>
<evidence type="ECO:0000256" key="5">
    <source>
        <dbReference type="ARBA" id="ARBA00023125"/>
    </source>
</evidence>
<dbReference type="AlphaFoldDB" id="A0A8J9VYR5"/>
<keyword evidence="5" id="KW-0238">DNA-binding</keyword>
<feature type="region of interest" description="Disordered" evidence="6">
    <location>
        <begin position="96"/>
        <end position="142"/>
    </location>
</feature>
<accession>A0A8J9VYR5</accession>
<protein>
    <submittedName>
        <fullName evidence="9">THAP2 protein</fullName>
    </submittedName>
</protein>
<keyword evidence="4" id="KW-0862">Zinc</keyword>
<evidence type="ECO:0000256" key="4">
    <source>
        <dbReference type="ARBA" id="ARBA00022833"/>
    </source>
</evidence>
<dbReference type="Pfam" id="PF13613">
    <property type="entry name" value="HTH_Tnp_4"/>
    <property type="match status" value="1"/>
</dbReference>
<keyword evidence="10" id="KW-1185">Reference proteome</keyword>
<dbReference type="PANTHER" id="PTHR23080">
    <property type="entry name" value="THAP DOMAIN PROTEIN"/>
    <property type="match status" value="1"/>
</dbReference>
<evidence type="ECO:0000313" key="9">
    <source>
        <dbReference type="EMBL" id="CAH1230752.1"/>
    </source>
</evidence>
<dbReference type="GO" id="GO:0008270">
    <property type="term" value="F:zinc ion binding"/>
    <property type="evidence" value="ECO:0007669"/>
    <property type="project" value="UniProtKB-KW"/>
</dbReference>
<dbReference type="InterPro" id="IPR027805">
    <property type="entry name" value="Transposase_HTH_dom"/>
</dbReference>
<evidence type="ECO:0000259" key="8">
    <source>
        <dbReference type="SMART" id="SM00980"/>
    </source>
</evidence>
<dbReference type="InterPro" id="IPR006612">
    <property type="entry name" value="THAP_Znf"/>
</dbReference>
<proteinExistence type="predicted"/>
<feature type="domain" description="THAP-type" evidence="8">
    <location>
        <begin position="9"/>
        <end position="98"/>
    </location>
</feature>
<dbReference type="Gene3D" id="6.20.210.20">
    <property type="entry name" value="THAP domain"/>
    <property type="match status" value="1"/>
</dbReference>
<name>A0A8J9VYR5_BRALA</name>
<feature type="domain" description="THAP-type" evidence="7">
    <location>
        <begin position="30"/>
        <end position="97"/>
    </location>
</feature>
<dbReference type="EMBL" id="OV696686">
    <property type="protein sequence ID" value="CAH1230752.1"/>
    <property type="molecule type" value="Genomic_DNA"/>
</dbReference>
<dbReference type="OrthoDB" id="10020990at2759"/>
<evidence type="ECO:0000256" key="6">
    <source>
        <dbReference type="SAM" id="MobiDB-lite"/>
    </source>
</evidence>
<dbReference type="SUPFAM" id="SSF57716">
    <property type="entry name" value="Glucocorticoid receptor-like (DNA-binding domain)"/>
    <property type="match status" value="1"/>
</dbReference>
<evidence type="ECO:0000259" key="7">
    <source>
        <dbReference type="SMART" id="SM00692"/>
    </source>
</evidence>
<evidence type="ECO:0000313" key="10">
    <source>
        <dbReference type="Proteomes" id="UP000838412"/>
    </source>
</evidence>
<dbReference type="Proteomes" id="UP000838412">
    <property type="component" value="Chromosome 1"/>
</dbReference>
<dbReference type="InterPro" id="IPR038441">
    <property type="entry name" value="THAP_Znf_sf"/>
</dbReference>
<dbReference type="Pfam" id="PF05485">
    <property type="entry name" value="THAP"/>
    <property type="match status" value="1"/>
</dbReference>
<dbReference type="SMART" id="SM00980">
    <property type="entry name" value="THAP"/>
    <property type="match status" value="1"/>
</dbReference>
<keyword evidence="2" id="KW-0479">Metal-binding</keyword>
<comment type="cofactor">
    <cofactor evidence="1">
        <name>a divalent metal cation</name>
        <dbReference type="ChEBI" id="CHEBI:60240"/>
    </cofactor>
</comment>
<evidence type="ECO:0000256" key="1">
    <source>
        <dbReference type="ARBA" id="ARBA00001968"/>
    </source>
</evidence>
<dbReference type="Pfam" id="PF13359">
    <property type="entry name" value="DDE_Tnp_4"/>
    <property type="match status" value="1"/>
</dbReference>
<dbReference type="GO" id="GO:0003677">
    <property type="term" value="F:DNA binding"/>
    <property type="evidence" value="ECO:0007669"/>
    <property type="project" value="UniProtKB-KW"/>
</dbReference>
<evidence type="ECO:0000256" key="3">
    <source>
        <dbReference type="ARBA" id="ARBA00022771"/>
    </source>
</evidence>
<keyword evidence="3" id="KW-0863">Zinc-finger</keyword>
<organism evidence="9 10">
    <name type="scientific">Branchiostoma lanceolatum</name>
    <name type="common">Common lancelet</name>
    <name type="synonym">Amphioxus lanceolatum</name>
    <dbReference type="NCBI Taxonomy" id="7740"/>
    <lineage>
        <taxon>Eukaryota</taxon>
        <taxon>Metazoa</taxon>
        <taxon>Chordata</taxon>
        <taxon>Cephalochordata</taxon>
        <taxon>Leptocardii</taxon>
        <taxon>Amphioxiformes</taxon>
        <taxon>Branchiostomatidae</taxon>
        <taxon>Branchiostoma</taxon>
    </lineage>
</organism>
<sequence>MATGQNRHDHCCVPACRNDSRYDSGRNLSFHSFPGDPVGRRQWVHAIRRDVGRNFTINSSTKVCSAHFGASDVRTTLAGKRVIAKGSVPCIFSWTKDSSSRKPPKLRSSSAAVEAESDEDHESDSNMEVNTSTSTADLDHDYGEGPSYSIEEKLAAAIQHIDELEVENKQLRSLRFNVQRFSADPDTLRFYTGFQSYNLLYATYKSLEPTANSMITWAQMQRGASAESMRNITKHERLCCIDQFFLFLCYCKCGLFEKDLSIRFNVSVPTVSRIIITWANYLYHILGSLPIWPTRAQVNEHMPECFTSMYPQTRVILDCTELRCQTPSSLYVNSQMYSHYKSHTTFKGLIGITPSGAVCFVSQLYSGSISDNAITAQSGIVEMLNENDDVMADKGFTISMLLSEKGATLNIPPFLSSKRSQFSKEEVEATQSIARVRIHVERAIRRVKEFHIFDSVLPLSLAGSVNQIWTVCTLLTNFRGPLF</sequence>
<feature type="compositionally biased region" description="Polar residues" evidence="6">
    <location>
        <begin position="126"/>
        <end position="136"/>
    </location>
</feature>
<dbReference type="SMART" id="SM00692">
    <property type="entry name" value="DM3"/>
    <property type="match status" value="1"/>
</dbReference>
<dbReference type="PANTHER" id="PTHR23080:SF133">
    <property type="entry name" value="SI:CH211-262I1.5-RELATED"/>
    <property type="match status" value="1"/>
</dbReference>
<reference evidence="9" key="1">
    <citation type="submission" date="2022-01" db="EMBL/GenBank/DDBJ databases">
        <authorList>
            <person name="Braso-Vives M."/>
        </authorList>
    </citation>
    <scope>NUCLEOTIDE SEQUENCE</scope>
</reference>